<name>A0A1V3L835_9PAST</name>
<feature type="domain" description="Antitoxin SocA-like Panacea" evidence="1">
    <location>
        <begin position="30"/>
        <end position="122"/>
    </location>
</feature>
<gene>
    <name evidence="2" type="ORF">BKG88_06980</name>
</gene>
<organism evidence="2 3">
    <name type="scientific">Rodentibacter ratti</name>
    <dbReference type="NCBI Taxonomy" id="1906745"/>
    <lineage>
        <taxon>Bacteria</taxon>
        <taxon>Pseudomonadati</taxon>
        <taxon>Pseudomonadota</taxon>
        <taxon>Gammaproteobacteria</taxon>
        <taxon>Pasteurellales</taxon>
        <taxon>Pasteurellaceae</taxon>
        <taxon>Rodentibacter</taxon>
    </lineage>
</organism>
<dbReference type="InterPro" id="IPR025272">
    <property type="entry name" value="SocA_Panacea"/>
</dbReference>
<accession>A0A1V3L835</accession>
<evidence type="ECO:0000313" key="3">
    <source>
        <dbReference type="Proteomes" id="UP000189353"/>
    </source>
</evidence>
<reference evidence="2 3" key="1">
    <citation type="submission" date="2016-10" db="EMBL/GenBank/DDBJ databases">
        <title>Rodentibacter gen. nov. and new species.</title>
        <authorList>
            <person name="Christensen H."/>
        </authorList>
    </citation>
    <scope>NUCLEOTIDE SEQUENCE [LARGE SCALE GENOMIC DNA]</scope>
    <source>
        <strain evidence="2 3">Ppn158</strain>
    </source>
</reference>
<evidence type="ECO:0000313" key="2">
    <source>
        <dbReference type="EMBL" id="OOF85718.1"/>
    </source>
</evidence>
<proteinExistence type="predicted"/>
<dbReference type="EMBL" id="MLAI01000019">
    <property type="protein sequence ID" value="OOF85718.1"/>
    <property type="molecule type" value="Genomic_DNA"/>
</dbReference>
<dbReference type="Proteomes" id="UP000189353">
    <property type="component" value="Unassembled WGS sequence"/>
</dbReference>
<dbReference type="AlphaFoldDB" id="A0A1V3L835"/>
<dbReference type="OrthoDB" id="9799173at2"/>
<protein>
    <recommendedName>
        <fullName evidence="1">Antitoxin SocA-like Panacea domain-containing protein</fullName>
    </recommendedName>
</protein>
<comment type="caution">
    <text evidence="2">The sequence shown here is derived from an EMBL/GenBank/DDBJ whole genome shotgun (WGS) entry which is preliminary data.</text>
</comment>
<sequence>MLTCLDVANYFLAKHGNTTKDGDLISNLKLQKLVYYAQGFHLAFFGESLFEEAIEAWEHGPVVRPLYNTYKTHRNNALPIPSCFDDSLYPKQTANFLDCIYSNFGQFTAWKLREMTHQEEPWLISYNAGKNTKISIQLLTSFFLTQKDKIKTTEFNYSLDRMKERINDEFELVPNLATAKDIEQWLMQ</sequence>
<dbReference type="RefSeq" id="WP_077553099.1">
    <property type="nucleotide sequence ID" value="NZ_MLAI01000019.1"/>
</dbReference>
<evidence type="ECO:0000259" key="1">
    <source>
        <dbReference type="Pfam" id="PF13274"/>
    </source>
</evidence>
<dbReference type="Pfam" id="PF13274">
    <property type="entry name" value="SocA_Panacea"/>
    <property type="match status" value="1"/>
</dbReference>